<dbReference type="GO" id="GO:0017046">
    <property type="term" value="F:peptide hormone binding"/>
    <property type="evidence" value="ECO:0007669"/>
    <property type="project" value="TreeGrafter"/>
</dbReference>
<evidence type="ECO:0000256" key="3">
    <source>
        <dbReference type="ARBA" id="ARBA00022989"/>
    </source>
</evidence>
<dbReference type="GO" id="GO:0007166">
    <property type="term" value="P:cell surface receptor signaling pathway"/>
    <property type="evidence" value="ECO:0007669"/>
    <property type="project" value="InterPro"/>
</dbReference>
<dbReference type="InterPro" id="IPR017981">
    <property type="entry name" value="GPCR_2-like_7TM"/>
</dbReference>
<evidence type="ECO:0000256" key="5">
    <source>
        <dbReference type="SAM" id="Phobius"/>
    </source>
</evidence>
<dbReference type="GO" id="GO:0005886">
    <property type="term" value="C:plasma membrane"/>
    <property type="evidence" value="ECO:0007669"/>
    <property type="project" value="TreeGrafter"/>
</dbReference>
<keyword evidence="8" id="KW-1185">Reference proteome</keyword>
<sequence length="331" mass="37730">MNVSHFCVLLINNTTFERACLANGTWTKADYSNCKEIILIPDVETQATIYFVGYVLSLITLSIALGIFTYFKELRCLRNRIHMNLMWSYMLMYCMWIVTLTALGSKGGGGGSSIACVFIVTLLHYFHISTFFWMFVEGLYLYILVVETLTRENFKLRVYVCIGWGLPMVFILIWVVVKSFIPSAGDPSTAHHTGSELHSFMRFAKIVPRHANIVTRHAKIVTLKSSSDSDLEVKTSLDDHTGKFACAIVFSSDEAVLSKCHRNKYGKAKYYRRNSSLKCFIQRIASLLLRNFGGSYGDVFDYKDEIHFDEDSKNFAVTHISRKVCQIPDEN</sequence>
<protein>
    <recommendedName>
        <fullName evidence="6">G-protein coupled receptors family 2 profile 2 domain-containing protein</fullName>
    </recommendedName>
</protein>
<comment type="caution">
    <text evidence="7">The sequence shown here is derived from an EMBL/GenBank/DDBJ whole genome shotgun (WGS) entry which is preliminary data.</text>
</comment>
<keyword evidence="3 5" id="KW-1133">Transmembrane helix</keyword>
<reference evidence="7" key="1">
    <citation type="journal article" date="2020" name="J Insects Food Feed">
        <title>The yellow mealworm (Tenebrio molitor) genome: a resource for the emerging insects as food and feed industry.</title>
        <authorList>
            <person name="Eriksson T."/>
            <person name="Andere A."/>
            <person name="Kelstrup H."/>
            <person name="Emery V."/>
            <person name="Picard C."/>
        </authorList>
    </citation>
    <scope>NUCLEOTIDE SEQUENCE</scope>
    <source>
        <strain evidence="7">Stoneville</strain>
        <tissue evidence="7">Whole head</tissue>
    </source>
</reference>
<evidence type="ECO:0000256" key="2">
    <source>
        <dbReference type="ARBA" id="ARBA00022692"/>
    </source>
</evidence>
<name>A0A8J6HGD9_TENMO</name>
<proteinExistence type="predicted"/>
<dbReference type="PANTHER" id="PTHR45620">
    <property type="entry name" value="PDF RECEPTOR-LIKE PROTEIN-RELATED"/>
    <property type="match status" value="1"/>
</dbReference>
<feature type="transmembrane region" description="Helical" evidence="5">
    <location>
        <begin position="83"/>
        <end position="104"/>
    </location>
</feature>
<feature type="transmembrane region" description="Helical" evidence="5">
    <location>
        <begin position="124"/>
        <end position="146"/>
    </location>
</feature>
<comment type="subcellular location">
    <subcellularLocation>
        <location evidence="1">Membrane</location>
        <topology evidence="1">Multi-pass membrane protein</topology>
    </subcellularLocation>
</comment>
<dbReference type="PRINTS" id="PR00249">
    <property type="entry name" value="GPCRSECRETIN"/>
</dbReference>
<dbReference type="EMBL" id="JABDTM020024810">
    <property type="protein sequence ID" value="KAH0813928.1"/>
    <property type="molecule type" value="Genomic_DNA"/>
</dbReference>
<dbReference type="InterPro" id="IPR000832">
    <property type="entry name" value="GPCR_2_secretin-like"/>
</dbReference>
<evidence type="ECO:0000313" key="8">
    <source>
        <dbReference type="Proteomes" id="UP000719412"/>
    </source>
</evidence>
<evidence type="ECO:0000256" key="1">
    <source>
        <dbReference type="ARBA" id="ARBA00004141"/>
    </source>
</evidence>
<evidence type="ECO:0000259" key="6">
    <source>
        <dbReference type="PROSITE" id="PS50261"/>
    </source>
</evidence>
<dbReference type="PANTHER" id="PTHR45620:SF15">
    <property type="entry name" value="DIURETIC HORMONE 44 RECEPTOR 1-RELATED"/>
    <property type="match status" value="1"/>
</dbReference>
<keyword evidence="2 5" id="KW-0812">Transmembrane</keyword>
<evidence type="ECO:0000313" key="7">
    <source>
        <dbReference type="EMBL" id="KAH0813928.1"/>
    </source>
</evidence>
<dbReference type="GO" id="GO:0007188">
    <property type="term" value="P:adenylate cyclase-modulating G protein-coupled receptor signaling pathway"/>
    <property type="evidence" value="ECO:0007669"/>
    <property type="project" value="TreeGrafter"/>
</dbReference>
<feature type="transmembrane region" description="Helical" evidence="5">
    <location>
        <begin position="49"/>
        <end position="71"/>
    </location>
</feature>
<gene>
    <name evidence="7" type="ORF">GEV33_008863</name>
</gene>
<feature type="domain" description="G-protein coupled receptors family 2 profile 2" evidence="6">
    <location>
        <begin position="46"/>
        <end position="178"/>
    </location>
</feature>
<dbReference type="Proteomes" id="UP000719412">
    <property type="component" value="Unassembled WGS sequence"/>
</dbReference>
<evidence type="ECO:0000256" key="4">
    <source>
        <dbReference type="ARBA" id="ARBA00023136"/>
    </source>
</evidence>
<dbReference type="GO" id="GO:0008528">
    <property type="term" value="F:G protein-coupled peptide receptor activity"/>
    <property type="evidence" value="ECO:0007669"/>
    <property type="project" value="TreeGrafter"/>
</dbReference>
<accession>A0A8J6HGD9</accession>
<feature type="transmembrane region" description="Helical" evidence="5">
    <location>
        <begin position="158"/>
        <end position="177"/>
    </location>
</feature>
<dbReference type="AlphaFoldDB" id="A0A8J6HGD9"/>
<dbReference type="PROSITE" id="PS50261">
    <property type="entry name" value="G_PROTEIN_RECEP_F2_4"/>
    <property type="match status" value="1"/>
</dbReference>
<dbReference type="InterPro" id="IPR050332">
    <property type="entry name" value="GPCR_2"/>
</dbReference>
<organism evidence="7 8">
    <name type="scientific">Tenebrio molitor</name>
    <name type="common">Yellow mealworm beetle</name>
    <dbReference type="NCBI Taxonomy" id="7067"/>
    <lineage>
        <taxon>Eukaryota</taxon>
        <taxon>Metazoa</taxon>
        <taxon>Ecdysozoa</taxon>
        <taxon>Arthropoda</taxon>
        <taxon>Hexapoda</taxon>
        <taxon>Insecta</taxon>
        <taxon>Pterygota</taxon>
        <taxon>Neoptera</taxon>
        <taxon>Endopterygota</taxon>
        <taxon>Coleoptera</taxon>
        <taxon>Polyphaga</taxon>
        <taxon>Cucujiformia</taxon>
        <taxon>Tenebrionidae</taxon>
        <taxon>Tenebrio</taxon>
    </lineage>
</organism>
<keyword evidence="4 5" id="KW-0472">Membrane</keyword>
<reference evidence="7" key="2">
    <citation type="submission" date="2021-08" db="EMBL/GenBank/DDBJ databases">
        <authorList>
            <person name="Eriksson T."/>
        </authorList>
    </citation>
    <scope>NUCLEOTIDE SEQUENCE</scope>
    <source>
        <strain evidence="7">Stoneville</strain>
        <tissue evidence="7">Whole head</tissue>
    </source>
</reference>
<dbReference type="Gene3D" id="1.20.1070.10">
    <property type="entry name" value="Rhodopsin 7-helix transmembrane proteins"/>
    <property type="match status" value="1"/>
</dbReference>
<dbReference type="Pfam" id="PF00002">
    <property type="entry name" value="7tm_2"/>
    <property type="match status" value="1"/>
</dbReference>